<name>A0A1I4UVL9_9GAMM</name>
<dbReference type="RefSeq" id="WP_093479104.1">
    <property type="nucleotide sequence ID" value="NZ_FOUI01000047.1"/>
</dbReference>
<dbReference type="Proteomes" id="UP000243629">
    <property type="component" value="Unassembled WGS sequence"/>
</dbReference>
<accession>A0A1I4UVL9</accession>
<evidence type="ECO:0000313" key="2">
    <source>
        <dbReference type="Proteomes" id="UP000243629"/>
    </source>
</evidence>
<sequence>MGSIKKRVWLSIMGLSIVLTAVALMFHFSDPRLILAADSTVPVYVGIDEALAAPPAGVIAELQPQQQVKVVRCVDVKHYIIYKVQLPDGRIGFVNDGKYTLLRDGKPSFC</sequence>
<evidence type="ECO:0008006" key="3">
    <source>
        <dbReference type="Google" id="ProtNLM"/>
    </source>
</evidence>
<organism evidence="1 2">
    <name type="scientific">Halopseudomonas yangmingensis</name>
    <dbReference type="NCBI Taxonomy" id="1720063"/>
    <lineage>
        <taxon>Bacteria</taxon>
        <taxon>Pseudomonadati</taxon>
        <taxon>Pseudomonadota</taxon>
        <taxon>Gammaproteobacteria</taxon>
        <taxon>Pseudomonadales</taxon>
        <taxon>Pseudomonadaceae</taxon>
        <taxon>Halopseudomonas</taxon>
    </lineage>
</organism>
<dbReference type="AlphaFoldDB" id="A0A1I4UVL9"/>
<keyword evidence="2" id="KW-1185">Reference proteome</keyword>
<evidence type="ECO:0000313" key="1">
    <source>
        <dbReference type="EMBL" id="SFM92830.1"/>
    </source>
</evidence>
<reference evidence="2" key="1">
    <citation type="submission" date="2016-10" db="EMBL/GenBank/DDBJ databases">
        <authorList>
            <person name="Varghese N."/>
            <person name="Submissions S."/>
        </authorList>
    </citation>
    <scope>NUCLEOTIDE SEQUENCE [LARGE SCALE GENOMIC DNA]</scope>
    <source>
        <strain evidence="2">DSM 24213</strain>
    </source>
</reference>
<dbReference type="EMBL" id="FOUI01000047">
    <property type="protein sequence ID" value="SFM92830.1"/>
    <property type="molecule type" value="Genomic_DNA"/>
</dbReference>
<gene>
    <name evidence="1" type="ORF">SAMN05216217_1471</name>
</gene>
<protein>
    <recommendedName>
        <fullName evidence="3">SH3 domain-containing protein</fullName>
    </recommendedName>
</protein>
<dbReference type="OrthoDB" id="9898895at2"/>
<proteinExistence type="predicted"/>